<sequence>MPGRRMITMLSIVLTVVLMLASYKALWIYQQLQLLHAPKPPVSVAVSSAFEKPWQRQLPAAGTLKALQGINLSIEVPGVVTHLHFDSGQEVKAGQVLLQLEHQTEQAELDVALADRSLAQQNFQRGQSLVAINAISQGEFDRLSAELNRNNALVAQRCNALKKKRIVAPFNGTIGIRQVSIGDYLQSSTVIASLQDTHSLYVDFHIPEQAVQLIKVGQSVRIEVSARPGLFSLATVSAINPIVDDDTRNVLVRATLANPTNDLLPGMFAHLQVLLGNPTLHIVTQESAIAYSPYGQYVYVVTSRKNSEERDDLNGERVPVLIAEQRLVETGERRDGDIVIVKGLAKGEQIVTAGQIKLEHGTPVHISIDRNQPDERPLTTDRENAE</sequence>
<proteinExistence type="predicted"/>
<organism evidence="1 2">
    <name type="scientific">Pseudomonas imrae</name>
    <dbReference type="NCBI Taxonomy" id="2992837"/>
    <lineage>
        <taxon>Bacteria</taxon>
        <taxon>Pseudomonadati</taxon>
        <taxon>Pseudomonadota</taxon>
        <taxon>Gammaproteobacteria</taxon>
        <taxon>Pseudomonadales</taxon>
        <taxon>Pseudomonadaceae</taxon>
        <taxon>Pseudomonas</taxon>
    </lineage>
</organism>
<name>A0ACC7P7T0_9PSED</name>
<keyword evidence="2" id="KW-1185">Reference proteome</keyword>
<reference evidence="1" key="1">
    <citation type="submission" date="2022-11" db="EMBL/GenBank/DDBJ databases">
        <title>Draft genome sequences of strains of Pseudomonas imrae sp. nov.</title>
        <authorList>
            <person name="Salva Serra F."/>
            <person name="Nimje P."/>
            <person name="Moore E.R.B."/>
            <person name="Marathe N.P."/>
        </authorList>
    </citation>
    <scope>NUCLEOTIDE SEQUENCE</scope>
    <source>
        <strain evidence="1">15FMM2</strain>
    </source>
</reference>
<dbReference type="EMBL" id="JAPEQY010000001">
    <property type="protein sequence ID" value="MFO2476060.1"/>
    <property type="molecule type" value="Genomic_DNA"/>
</dbReference>
<protein>
    <submittedName>
        <fullName evidence="1">Efflux RND transporter periplasmic adaptor subunit</fullName>
    </submittedName>
</protein>
<dbReference type="Proteomes" id="UP001637618">
    <property type="component" value="Unassembled WGS sequence"/>
</dbReference>
<accession>A0ACC7P7T0</accession>
<gene>
    <name evidence="1" type="ORF">OOJ96_01395</name>
</gene>
<evidence type="ECO:0000313" key="2">
    <source>
        <dbReference type="Proteomes" id="UP001637618"/>
    </source>
</evidence>
<evidence type="ECO:0000313" key="1">
    <source>
        <dbReference type="EMBL" id="MFO2476060.1"/>
    </source>
</evidence>
<comment type="caution">
    <text evidence="1">The sequence shown here is derived from an EMBL/GenBank/DDBJ whole genome shotgun (WGS) entry which is preliminary data.</text>
</comment>